<keyword evidence="1" id="KW-1185">Reference proteome</keyword>
<sequence>MLDILLAADHIRFRNVLHTLSHGNEDEIELSKLLEQVISLTLYHTYMAAITDKLGHVYYCNPDPIVCQEILYFELCGYQITCQDASKNPEMTEPILKNAQIITISTYANLSCSIQPFKYLCHKYNKYRAQRELGWFLEVIAAREKNVLVDVSELKAEHVKQIVKCETITCFKLSKFTKELDGLFLGRKHIKSVVTPFNVKYPFLPQTRNLTVDLDGCHEVFASDIRTSIHTKFLTISMTFLKPSPACKAQLMSFLNLNVPVLTIQIRFESILAHRVTRRWEVDFVKDMLDLYAIVSESVRNSRNQDRRVEITFNCEGLEDFKRFANCKSKVVNELKKRIVFKPVNDNPNHTTFIIPIKKRKDCVFQVKMA</sequence>
<dbReference type="WBParaSite" id="Pan_g17632.t1">
    <property type="protein sequence ID" value="Pan_g17632.t1"/>
    <property type="gene ID" value="Pan_g17632"/>
</dbReference>
<reference evidence="1" key="1">
    <citation type="journal article" date="2013" name="Genetics">
        <title>The draft genome and transcriptome of Panagrellus redivivus are shaped by the harsh demands of a free-living lifestyle.</title>
        <authorList>
            <person name="Srinivasan J."/>
            <person name="Dillman A.R."/>
            <person name="Macchietto M.G."/>
            <person name="Heikkinen L."/>
            <person name="Lakso M."/>
            <person name="Fracchia K.M."/>
            <person name="Antoshechkin I."/>
            <person name="Mortazavi A."/>
            <person name="Wong G."/>
            <person name="Sternberg P.W."/>
        </authorList>
    </citation>
    <scope>NUCLEOTIDE SEQUENCE [LARGE SCALE GENOMIC DNA]</scope>
    <source>
        <strain evidence="1">MT8872</strain>
    </source>
</reference>
<organism evidence="1 2">
    <name type="scientific">Panagrellus redivivus</name>
    <name type="common">Microworm</name>
    <dbReference type="NCBI Taxonomy" id="6233"/>
    <lineage>
        <taxon>Eukaryota</taxon>
        <taxon>Metazoa</taxon>
        <taxon>Ecdysozoa</taxon>
        <taxon>Nematoda</taxon>
        <taxon>Chromadorea</taxon>
        <taxon>Rhabditida</taxon>
        <taxon>Tylenchina</taxon>
        <taxon>Panagrolaimomorpha</taxon>
        <taxon>Panagrolaimoidea</taxon>
        <taxon>Panagrolaimidae</taxon>
        <taxon>Panagrellus</taxon>
    </lineage>
</organism>
<proteinExistence type="predicted"/>
<protein>
    <submittedName>
        <fullName evidence="2">Uncharacterized protein</fullName>
    </submittedName>
</protein>
<dbReference type="Proteomes" id="UP000492821">
    <property type="component" value="Unassembled WGS sequence"/>
</dbReference>
<name>A0A7E4V7W5_PANRE</name>
<reference evidence="2" key="2">
    <citation type="submission" date="2020-10" db="UniProtKB">
        <authorList>
            <consortium name="WormBaseParasite"/>
        </authorList>
    </citation>
    <scope>IDENTIFICATION</scope>
</reference>
<evidence type="ECO:0000313" key="2">
    <source>
        <dbReference type="WBParaSite" id="Pan_g17632.t1"/>
    </source>
</evidence>
<evidence type="ECO:0000313" key="1">
    <source>
        <dbReference type="Proteomes" id="UP000492821"/>
    </source>
</evidence>
<dbReference type="AlphaFoldDB" id="A0A7E4V7W5"/>
<accession>A0A7E4V7W5</accession>